<evidence type="ECO:0000256" key="1">
    <source>
        <dbReference type="ARBA" id="ARBA00004496"/>
    </source>
</evidence>
<dbReference type="PROSITE" id="PS51163">
    <property type="entry name" value="YRDC"/>
    <property type="match status" value="1"/>
</dbReference>
<dbReference type="InterPro" id="IPR017945">
    <property type="entry name" value="DHBP_synth_RibB-like_a/b_dom"/>
</dbReference>
<dbReference type="EMBL" id="LNQP01000015">
    <property type="protein sequence ID" value="KSU88808.1"/>
    <property type="molecule type" value="Genomic_DNA"/>
</dbReference>
<comment type="similarity">
    <text evidence="2 13">Belongs to the SUA5 family.</text>
</comment>
<comment type="caution">
    <text evidence="16">The sequence shown here is derived from an EMBL/GenBank/DDBJ whole genome shotgun (WGS) entry which is preliminary data.</text>
</comment>
<evidence type="ECO:0000256" key="3">
    <source>
        <dbReference type="ARBA" id="ARBA00012584"/>
    </source>
</evidence>
<evidence type="ECO:0000256" key="11">
    <source>
        <dbReference type="ARBA" id="ARBA00029774"/>
    </source>
</evidence>
<name>A0A0V8JPC4_9BACI</name>
<dbReference type="GO" id="GO:0008033">
    <property type="term" value="P:tRNA processing"/>
    <property type="evidence" value="ECO:0007669"/>
    <property type="project" value="UniProtKB-KW"/>
</dbReference>
<dbReference type="GO" id="GO:0005737">
    <property type="term" value="C:cytoplasm"/>
    <property type="evidence" value="ECO:0007669"/>
    <property type="project" value="UniProtKB-SubCell"/>
</dbReference>
<feature type="binding site" evidence="14">
    <location>
        <position position="200"/>
    </location>
    <ligand>
        <name>ATP</name>
        <dbReference type="ChEBI" id="CHEBI:30616"/>
    </ligand>
</feature>
<feature type="binding site" evidence="14">
    <location>
        <position position="239"/>
    </location>
    <ligand>
        <name>ATP</name>
        <dbReference type="ChEBI" id="CHEBI:30616"/>
    </ligand>
</feature>
<evidence type="ECO:0000313" key="16">
    <source>
        <dbReference type="EMBL" id="KSU88808.1"/>
    </source>
</evidence>
<evidence type="ECO:0000256" key="12">
    <source>
        <dbReference type="ARBA" id="ARBA00048366"/>
    </source>
</evidence>
<dbReference type="PANTHER" id="PTHR17490">
    <property type="entry name" value="SUA5"/>
    <property type="match status" value="1"/>
</dbReference>
<accession>A0A0V8JPC4</accession>
<dbReference type="FunFam" id="3.40.50.11030:FF:000001">
    <property type="entry name" value="Threonylcarbamoyl-AMP synthase"/>
    <property type="match status" value="1"/>
</dbReference>
<feature type="binding site" evidence="14">
    <location>
        <position position="148"/>
    </location>
    <ligand>
        <name>ATP</name>
        <dbReference type="ChEBI" id="CHEBI:30616"/>
    </ligand>
</feature>
<feature type="binding site" evidence="14">
    <location>
        <position position="186"/>
    </location>
    <ligand>
        <name>L-threonine</name>
        <dbReference type="ChEBI" id="CHEBI:57926"/>
    </ligand>
</feature>
<dbReference type="Pfam" id="PF03481">
    <property type="entry name" value="Sua5_C"/>
    <property type="match status" value="1"/>
</dbReference>
<evidence type="ECO:0000256" key="10">
    <source>
        <dbReference type="ARBA" id="ARBA00022840"/>
    </source>
</evidence>
<dbReference type="SUPFAM" id="SSF55821">
    <property type="entry name" value="YrdC/RibB"/>
    <property type="match status" value="1"/>
</dbReference>
<dbReference type="Gene3D" id="3.40.50.11030">
    <property type="entry name" value="Threonylcarbamoyl-AMP synthase, C-terminal domain"/>
    <property type="match status" value="1"/>
</dbReference>
<keyword evidence="8 13" id="KW-0548">Nucleotidyltransferase</keyword>
<keyword evidence="9 13" id="KW-0547">Nucleotide-binding</keyword>
<evidence type="ECO:0000256" key="2">
    <source>
        <dbReference type="ARBA" id="ARBA00007663"/>
    </source>
</evidence>
<keyword evidence="5 13" id="KW-0963">Cytoplasm</keyword>
<dbReference type="NCBIfam" id="TIGR00057">
    <property type="entry name" value="L-threonylcarbamoyladenylate synthase"/>
    <property type="match status" value="1"/>
</dbReference>
<feature type="domain" description="YrdC-like" evidence="15">
    <location>
        <begin position="18"/>
        <end position="204"/>
    </location>
</feature>
<dbReference type="PIRSF" id="PIRSF004930">
    <property type="entry name" value="Tln_factor_SUA5"/>
    <property type="match status" value="1"/>
</dbReference>
<dbReference type="InterPro" id="IPR010923">
    <property type="entry name" value="T(6)A37_SUA5"/>
</dbReference>
<evidence type="ECO:0000256" key="5">
    <source>
        <dbReference type="ARBA" id="ARBA00022490"/>
    </source>
</evidence>
<reference evidence="16 17" key="1">
    <citation type="submission" date="2015-11" db="EMBL/GenBank/DDBJ databases">
        <title>Bacillus caseinolyticus sp nov.</title>
        <authorList>
            <person name="Dastager S.G."/>
            <person name="Mawlankar R."/>
        </authorList>
    </citation>
    <scope>NUCLEOTIDE SEQUENCE [LARGE SCALE GENOMIC DNA]</scope>
    <source>
        <strain evidence="16 17">SGD-V-76</strain>
    </source>
</reference>
<organism evidence="16 17">
    <name type="scientific">Priestia veravalensis</name>
    <dbReference type="NCBI Taxonomy" id="1414648"/>
    <lineage>
        <taxon>Bacteria</taxon>
        <taxon>Bacillati</taxon>
        <taxon>Bacillota</taxon>
        <taxon>Bacilli</taxon>
        <taxon>Bacillales</taxon>
        <taxon>Bacillaceae</taxon>
        <taxon>Priestia</taxon>
    </lineage>
</organism>
<dbReference type="GO" id="GO:0061710">
    <property type="term" value="F:L-threonylcarbamoyladenylate synthase"/>
    <property type="evidence" value="ECO:0007669"/>
    <property type="project" value="UniProtKB-EC"/>
</dbReference>
<dbReference type="EC" id="2.7.7.87" evidence="3 13"/>
<dbReference type="RefSeq" id="WP_025908745.1">
    <property type="nucleotide sequence ID" value="NZ_KQ758634.1"/>
</dbReference>
<dbReference type="AlphaFoldDB" id="A0A0V8JPC4"/>
<evidence type="ECO:0000256" key="14">
    <source>
        <dbReference type="PIRSR" id="PIRSR004930-1"/>
    </source>
</evidence>
<feature type="binding site" evidence="14">
    <location>
        <position position="126"/>
    </location>
    <ligand>
        <name>L-threonine</name>
        <dbReference type="ChEBI" id="CHEBI:57926"/>
    </ligand>
</feature>
<dbReference type="InterPro" id="IPR006070">
    <property type="entry name" value="Sua5-like_dom"/>
</dbReference>
<dbReference type="FunFam" id="3.90.870.10:FF:000008">
    <property type="entry name" value="Threonylcarbamoyl-AMP synthase"/>
    <property type="match status" value="1"/>
</dbReference>
<evidence type="ECO:0000256" key="4">
    <source>
        <dbReference type="ARBA" id="ARBA00015492"/>
    </source>
</evidence>
<evidence type="ECO:0000259" key="15">
    <source>
        <dbReference type="PROSITE" id="PS51163"/>
    </source>
</evidence>
<dbReference type="GO" id="GO:0006450">
    <property type="term" value="P:regulation of translational fidelity"/>
    <property type="evidence" value="ECO:0007669"/>
    <property type="project" value="TreeGrafter"/>
</dbReference>
<keyword evidence="10 13" id="KW-0067">ATP-binding</keyword>
<comment type="function">
    <text evidence="13">Required for the formation of a threonylcarbamoyl group on adenosine at position 37 (t(6)A37) in tRNAs that read codons beginning with adenine.</text>
</comment>
<feature type="binding site" evidence="14">
    <location>
        <position position="40"/>
    </location>
    <ligand>
        <name>L-threonine</name>
        <dbReference type="ChEBI" id="CHEBI:57926"/>
    </ligand>
</feature>
<evidence type="ECO:0000256" key="7">
    <source>
        <dbReference type="ARBA" id="ARBA00022694"/>
    </source>
</evidence>
<gene>
    <name evidence="16" type="ORF">AS180_05730</name>
</gene>
<evidence type="ECO:0000256" key="13">
    <source>
        <dbReference type="PIRNR" id="PIRNR004930"/>
    </source>
</evidence>
<evidence type="ECO:0000256" key="8">
    <source>
        <dbReference type="ARBA" id="ARBA00022695"/>
    </source>
</evidence>
<keyword evidence="7 13" id="KW-0819">tRNA processing</keyword>
<dbReference type="InterPro" id="IPR005145">
    <property type="entry name" value="Sua5_C"/>
</dbReference>
<dbReference type="InterPro" id="IPR038385">
    <property type="entry name" value="Sua5/YwlC_C"/>
</dbReference>
<dbReference type="Pfam" id="PF01300">
    <property type="entry name" value="Sua5_yciO_yrdC"/>
    <property type="match status" value="1"/>
</dbReference>
<dbReference type="GO" id="GO:0003725">
    <property type="term" value="F:double-stranded RNA binding"/>
    <property type="evidence" value="ECO:0007669"/>
    <property type="project" value="UniProtKB-UniRule"/>
</dbReference>
<evidence type="ECO:0000256" key="9">
    <source>
        <dbReference type="ARBA" id="ARBA00022741"/>
    </source>
</evidence>
<dbReference type="PANTHER" id="PTHR17490:SF16">
    <property type="entry name" value="THREONYLCARBAMOYL-AMP SYNTHASE"/>
    <property type="match status" value="1"/>
</dbReference>
<feature type="binding site" evidence="14">
    <location>
        <position position="72"/>
    </location>
    <ligand>
        <name>L-threonine</name>
        <dbReference type="ChEBI" id="CHEBI:57926"/>
    </ligand>
</feature>
<dbReference type="Proteomes" id="UP000053681">
    <property type="component" value="Unassembled WGS sequence"/>
</dbReference>
<feature type="binding site" evidence="14">
    <location>
        <position position="156"/>
    </location>
    <ligand>
        <name>ATP</name>
        <dbReference type="ChEBI" id="CHEBI:30616"/>
    </ligand>
</feature>
<comment type="subcellular location">
    <subcellularLocation>
        <location evidence="1 13">Cytoplasm</location>
    </subcellularLocation>
</comment>
<feature type="binding site" evidence="14">
    <location>
        <position position="146"/>
    </location>
    <ligand>
        <name>L-threonine</name>
        <dbReference type="ChEBI" id="CHEBI:57926"/>
    </ligand>
</feature>
<dbReference type="GO" id="GO:0005524">
    <property type="term" value="F:ATP binding"/>
    <property type="evidence" value="ECO:0007669"/>
    <property type="project" value="UniProtKB-UniRule"/>
</dbReference>
<evidence type="ECO:0000313" key="17">
    <source>
        <dbReference type="Proteomes" id="UP000053681"/>
    </source>
</evidence>
<proteinExistence type="inferred from homology"/>
<comment type="catalytic activity">
    <reaction evidence="12 13">
        <text>L-threonine + hydrogencarbonate + ATP = L-threonylcarbamoyladenylate + diphosphate + H2O</text>
        <dbReference type="Rhea" id="RHEA:36407"/>
        <dbReference type="ChEBI" id="CHEBI:15377"/>
        <dbReference type="ChEBI" id="CHEBI:17544"/>
        <dbReference type="ChEBI" id="CHEBI:30616"/>
        <dbReference type="ChEBI" id="CHEBI:33019"/>
        <dbReference type="ChEBI" id="CHEBI:57926"/>
        <dbReference type="ChEBI" id="CHEBI:73682"/>
        <dbReference type="EC" id="2.7.7.87"/>
    </reaction>
</comment>
<keyword evidence="6 13" id="KW-0808">Transferase</keyword>
<keyword evidence="17" id="KW-1185">Reference proteome</keyword>
<protein>
    <recommendedName>
        <fullName evidence="4 13">Threonylcarbamoyl-AMP synthase</fullName>
        <shortName evidence="13">TC-AMP synthase</shortName>
        <ecNumber evidence="3 13">2.7.7.87</ecNumber>
    </recommendedName>
    <alternativeName>
        <fullName evidence="11 13">L-threonylcarbamoyladenylate synthase</fullName>
    </alternativeName>
</protein>
<feature type="binding site" evidence="14">
    <location>
        <position position="63"/>
    </location>
    <ligand>
        <name>ATP</name>
        <dbReference type="ChEBI" id="CHEBI:30616"/>
    </ligand>
</feature>
<dbReference type="GO" id="GO:0000049">
    <property type="term" value="F:tRNA binding"/>
    <property type="evidence" value="ECO:0007669"/>
    <property type="project" value="TreeGrafter"/>
</dbReference>
<dbReference type="InterPro" id="IPR050156">
    <property type="entry name" value="TC-AMP_synthase_SUA5"/>
</dbReference>
<dbReference type="Gene3D" id="3.90.870.10">
    <property type="entry name" value="DHBP synthase"/>
    <property type="match status" value="1"/>
</dbReference>
<evidence type="ECO:0000256" key="6">
    <source>
        <dbReference type="ARBA" id="ARBA00022679"/>
    </source>
</evidence>
<sequence>MNTKIWSVDKEMKNQDSYPQIEEASLLLRNQEVVAFPTETVYGLGADATSEQAVDKIFKAKGRPSDNPLIVHIGDVEQLDSIVAEVSETAREIMQAFWPGPITLIFPKKGFVAENVTAGLDSVAVRMPSHPVALALLKKASVPVAAPSANLSGKPSPTSAQHVMNDLEGRISGIVDGGTTGVGLESTVLDCTEDIPVILRPGGVTKEQLEALIGEVRVDQALKDEKEAPKSPGMKYTHYAPNAPLIIVKGSEKFLQEQVEYFQKQGKKVGVLTTHENKNSYHADQILTCGYRDKLETVASELYHVLRSFNDYDVDVILSESFPEHGVGQALMNRLVKAAGHQFIVQ</sequence>
<feature type="binding site" evidence="14">
    <location>
        <position position="67"/>
    </location>
    <ligand>
        <name>ATP</name>
        <dbReference type="ChEBI" id="CHEBI:30616"/>
    </ligand>
</feature>